<keyword evidence="4" id="KW-0378">Hydrolase</keyword>
<proteinExistence type="predicted"/>
<evidence type="ECO:0000256" key="8">
    <source>
        <dbReference type="SAM" id="Phobius"/>
    </source>
</evidence>
<dbReference type="Proteomes" id="UP000215902">
    <property type="component" value="Unassembled WGS sequence"/>
</dbReference>
<evidence type="ECO:0000259" key="10">
    <source>
        <dbReference type="Pfam" id="PF05649"/>
    </source>
</evidence>
<dbReference type="AlphaFoldDB" id="A0A267H4X5"/>
<dbReference type="PROSITE" id="PS51885">
    <property type="entry name" value="NEPRILYSIN"/>
    <property type="match status" value="1"/>
</dbReference>
<dbReference type="Pfam" id="PF05649">
    <property type="entry name" value="Peptidase_M13_N"/>
    <property type="match status" value="1"/>
</dbReference>
<dbReference type="GO" id="GO:0046872">
    <property type="term" value="F:metal ion binding"/>
    <property type="evidence" value="ECO:0007669"/>
    <property type="project" value="UniProtKB-KW"/>
</dbReference>
<feature type="region of interest" description="Disordered" evidence="7">
    <location>
        <begin position="63"/>
        <end position="87"/>
    </location>
</feature>
<dbReference type="InterPro" id="IPR024079">
    <property type="entry name" value="MetalloPept_cat_dom_sf"/>
</dbReference>
<evidence type="ECO:0008006" key="13">
    <source>
        <dbReference type="Google" id="ProtNLM"/>
    </source>
</evidence>
<evidence type="ECO:0000313" key="11">
    <source>
        <dbReference type="EMBL" id="PAA93351.1"/>
    </source>
</evidence>
<comment type="cofactor">
    <cofactor evidence="1">
        <name>Zn(2+)</name>
        <dbReference type="ChEBI" id="CHEBI:29105"/>
    </cofactor>
</comment>
<dbReference type="GO" id="GO:0016485">
    <property type="term" value="P:protein processing"/>
    <property type="evidence" value="ECO:0007669"/>
    <property type="project" value="TreeGrafter"/>
</dbReference>
<dbReference type="Pfam" id="PF01431">
    <property type="entry name" value="Peptidase_M13"/>
    <property type="match status" value="1"/>
</dbReference>
<reference evidence="11 12" key="1">
    <citation type="submission" date="2017-06" db="EMBL/GenBank/DDBJ databases">
        <title>A platform for efficient transgenesis in Macrostomum lignano, a flatworm model organism for stem cell research.</title>
        <authorList>
            <person name="Berezikov E."/>
        </authorList>
    </citation>
    <scope>NUCLEOTIDE SEQUENCE [LARGE SCALE GENOMIC DNA]</scope>
    <source>
        <strain evidence="11">DV1</strain>
        <tissue evidence="11">Whole organism</tissue>
    </source>
</reference>
<dbReference type="InterPro" id="IPR008753">
    <property type="entry name" value="Peptidase_M13_N"/>
</dbReference>
<evidence type="ECO:0000256" key="5">
    <source>
        <dbReference type="ARBA" id="ARBA00022833"/>
    </source>
</evidence>
<keyword evidence="8" id="KW-0472">Membrane</keyword>
<evidence type="ECO:0000256" key="2">
    <source>
        <dbReference type="ARBA" id="ARBA00022670"/>
    </source>
</evidence>
<feature type="transmembrane region" description="Helical" evidence="8">
    <location>
        <begin position="97"/>
        <end position="121"/>
    </location>
</feature>
<dbReference type="Gene3D" id="1.10.1380.10">
    <property type="entry name" value="Neutral endopeptidase , domain2"/>
    <property type="match status" value="1"/>
</dbReference>
<dbReference type="Gene3D" id="3.40.390.10">
    <property type="entry name" value="Collagenase (Catalytic Domain)"/>
    <property type="match status" value="1"/>
</dbReference>
<sequence length="818" mass="91721">MQNRARNRSDYPSFSGPSYGQMGCGITSCENLQLDGVDAASNVASSTRPFLLTSASQAAAAASMAPASNGRRRRNNNSDDTAEGRSSGESYRRREKFLCCCCCTLTVGLLAVSGFLLLSYLPAFRPPNQPGSCAGGFVNSGSVGGGGPASYCLSRACLKSAAEMEELLNQTADPCKEFFAFSCDGWLNENHMPPTVPVWSRSTRLQSSVDNHLREMLEFNGDDFGWRTKLTRFFEACISVEDPRLAQCGTGGGGRSTGDEFQTLLNACQGPWKLTERIQCLQIELGVSTLFQMEPVQSPWSPGEQILLLKEHQDRSLGDISVPQERNGLRHFIIQLVDDLEHLGDSVGQNYADSVLTVLQSLAQISLPGSHPLKDHPLLRAQRMSIAEFKQRLKASGKPLIHFDKLIAQFIHGDPEVNIDSMVIAVDNPNYFYRLENLLKTLRDDDLKKYLEFCIIRHFAPYYSAKSRRDCLRHSAQLNGQEHAEEQWLTCLRLLRSPGLNAVYFGEMKAKLRLGMISNVLVPLLKEAFVELVRSRPTLSQQTKQSIATKVKSMRFIIGYSEQHLQPAFLHEYFREWNLTSNQTLLQMVTGWTKFLQSRARARLKSNRSTFEETLDITSVYPSYHIEENAVFVPAAFFQWPFHMWDNSMPYYLKFGIIGSAIAAQMTKAFDAIGSLWTGLEDLAVNEQPLLLSSEAENCYASLQATVDTTSRATIRSAFATAWGLRVAQLAHEMHLMRRTDKQLGLPTLSYSADQLLFMAFAQTHCGTERAKYKLRLRDSYFPMENRVEFAVQGSPVFNRAFSCHDNQRPETAWTCSP</sequence>
<keyword evidence="3" id="KW-0479">Metal-binding</keyword>
<feature type="domain" description="Peptidase M13 C-terminal" evidence="9">
    <location>
        <begin position="624"/>
        <end position="808"/>
    </location>
</feature>
<gene>
    <name evidence="11" type="ORF">BOX15_Mlig033059g2</name>
</gene>
<keyword evidence="12" id="KW-1185">Reference proteome</keyword>
<evidence type="ECO:0000256" key="3">
    <source>
        <dbReference type="ARBA" id="ARBA00022723"/>
    </source>
</evidence>
<dbReference type="SUPFAM" id="SSF55486">
    <property type="entry name" value="Metalloproteases ('zincins'), catalytic domain"/>
    <property type="match status" value="1"/>
</dbReference>
<evidence type="ECO:0000256" key="4">
    <source>
        <dbReference type="ARBA" id="ARBA00022801"/>
    </source>
</evidence>
<keyword evidence="5" id="KW-0862">Zinc</keyword>
<evidence type="ECO:0000256" key="7">
    <source>
        <dbReference type="SAM" id="MobiDB-lite"/>
    </source>
</evidence>
<dbReference type="GO" id="GO:0004222">
    <property type="term" value="F:metalloendopeptidase activity"/>
    <property type="evidence" value="ECO:0007669"/>
    <property type="project" value="InterPro"/>
</dbReference>
<name>A0A267H4X5_9PLAT</name>
<evidence type="ECO:0000259" key="9">
    <source>
        <dbReference type="Pfam" id="PF01431"/>
    </source>
</evidence>
<dbReference type="PROSITE" id="PS51257">
    <property type="entry name" value="PROKAR_LIPOPROTEIN"/>
    <property type="match status" value="1"/>
</dbReference>
<dbReference type="InterPro" id="IPR042089">
    <property type="entry name" value="Peptidase_M13_dom_2"/>
</dbReference>
<organism evidence="11 12">
    <name type="scientific">Macrostomum lignano</name>
    <dbReference type="NCBI Taxonomy" id="282301"/>
    <lineage>
        <taxon>Eukaryota</taxon>
        <taxon>Metazoa</taxon>
        <taxon>Spiralia</taxon>
        <taxon>Lophotrochozoa</taxon>
        <taxon>Platyhelminthes</taxon>
        <taxon>Rhabditophora</taxon>
        <taxon>Macrostomorpha</taxon>
        <taxon>Macrostomida</taxon>
        <taxon>Macrostomidae</taxon>
        <taxon>Macrostomum</taxon>
    </lineage>
</organism>
<dbReference type="GO" id="GO:0005886">
    <property type="term" value="C:plasma membrane"/>
    <property type="evidence" value="ECO:0007669"/>
    <property type="project" value="TreeGrafter"/>
</dbReference>
<dbReference type="PANTHER" id="PTHR11733:SF240">
    <property type="entry name" value="GH14155P-RELATED"/>
    <property type="match status" value="1"/>
</dbReference>
<keyword evidence="8" id="KW-1133">Transmembrane helix</keyword>
<dbReference type="STRING" id="282301.A0A267H4X5"/>
<dbReference type="EMBL" id="NIVC01000029">
    <property type="protein sequence ID" value="PAA93351.1"/>
    <property type="molecule type" value="Genomic_DNA"/>
</dbReference>
<evidence type="ECO:0000256" key="6">
    <source>
        <dbReference type="ARBA" id="ARBA00023049"/>
    </source>
</evidence>
<accession>A0A267H4X5</accession>
<evidence type="ECO:0000313" key="12">
    <source>
        <dbReference type="Proteomes" id="UP000215902"/>
    </source>
</evidence>
<keyword evidence="8" id="KW-0812">Transmembrane</keyword>
<keyword evidence="2" id="KW-0645">Protease</keyword>
<comment type="caution">
    <text evidence="11">The sequence shown here is derived from an EMBL/GenBank/DDBJ whole genome shotgun (WGS) entry which is preliminary data.</text>
</comment>
<keyword evidence="6" id="KW-0482">Metalloprotease</keyword>
<feature type="domain" description="Peptidase M13 N-terminal" evidence="10">
    <location>
        <begin position="174"/>
        <end position="560"/>
    </location>
</feature>
<dbReference type="InterPro" id="IPR000718">
    <property type="entry name" value="Peptidase_M13"/>
</dbReference>
<dbReference type="OrthoDB" id="6475849at2759"/>
<evidence type="ECO:0000256" key="1">
    <source>
        <dbReference type="ARBA" id="ARBA00001947"/>
    </source>
</evidence>
<dbReference type="PANTHER" id="PTHR11733">
    <property type="entry name" value="ZINC METALLOPROTEASE FAMILY M13 NEPRILYSIN-RELATED"/>
    <property type="match status" value="1"/>
</dbReference>
<protein>
    <recommendedName>
        <fullName evidence="13">Peptidase_M13_N domain-containing protein</fullName>
    </recommendedName>
</protein>
<dbReference type="InterPro" id="IPR018497">
    <property type="entry name" value="Peptidase_M13_C"/>
</dbReference>